<dbReference type="EMBL" id="JXYS01000023">
    <property type="protein sequence ID" value="KJF18198.1"/>
    <property type="molecule type" value="Genomic_DNA"/>
</dbReference>
<sequence>MVEVSDEIWELWSEVSLEVFIGRDSYLLCDGKLLADSYRKFVETASVYASELPFFILTAWNPNAQRLSSRTNHARQARLLLELSNQKVKFWPSRGWSSGWSESGTAFFAKGFDLVDRLARDFGQAGYYYIFDDHLWLVDVSRSRPALAL</sequence>
<dbReference type="RefSeq" id="WP_052604705.1">
    <property type="nucleotide sequence ID" value="NZ_JXYS01000023.1"/>
</dbReference>
<comment type="caution">
    <text evidence="1">The sequence shown here is derived from an EMBL/GenBank/DDBJ whole genome shotgun (WGS) entry which is preliminary data.</text>
</comment>
<keyword evidence="2" id="KW-1185">Reference proteome</keyword>
<proteinExistence type="predicted"/>
<evidence type="ECO:0000313" key="1">
    <source>
        <dbReference type="EMBL" id="KJF18198.1"/>
    </source>
</evidence>
<dbReference type="Proteomes" id="UP000032360">
    <property type="component" value="Unassembled WGS sequence"/>
</dbReference>
<evidence type="ECO:0000313" key="2">
    <source>
        <dbReference type="Proteomes" id="UP000032360"/>
    </source>
</evidence>
<dbReference type="InterPro" id="IPR021710">
    <property type="entry name" value="DUF3293"/>
</dbReference>
<accession>A0A0D8HJS0</accession>
<reference evidence="1 2" key="1">
    <citation type="submission" date="2015-01" db="EMBL/GenBank/DDBJ databases">
        <title>Draft genome of the acidophilic iron oxidizer Acidithrix ferrooxidans strain Py-F3.</title>
        <authorList>
            <person name="Poehlein A."/>
            <person name="Eisen S."/>
            <person name="Schloemann M."/>
            <person name="Johnson B.D."/>
            <person name="Daniel R."/>
            <person name="Muehling M."/>
        </authorList>
    </citation>
    <scope>NUCLEOTIDE SEQUENCE [LARGE SCALE GENOMIC DNA]</scope>
    <source>
        <strain evidence="1 2">Py-F3</strain>
    </source>
</reference>
<dbReference type="Pfam" id="PF11697">
    <property type="entry name" value="DUF3293"/>
    <property type="match status" value="1"/>
</dbReference>
<name>A0A0D8HJS0_9ACTN</name>
<gene>
    <name evidence="1" type="ORF">AXFE_09440</name>
</gene>
<dbReference type="OrthoDB" id="5604578at2"/>
<evidence type="ECO:0008006" key="3">
    <source>
        <dbReference type="Google" id="ProtNLM"/>
    </source>
</evidence>
<organism evidence="1 2">
    <name type="scientific">Acidithrix ferrooxidans</name>
    <dbReference type="NCBI Taxonomy" id="1280514"/>
    <lineage>
        <taxon>Bacteria</taxon>
        <taxon>Bacillati</taxon>
        <taxon>Actinomycetota</taxon>
        <taxon>Acidimicrobiia</taxon>
        <taxon>Acidimicrobiales</taxon>
        <taxon>Acidimicrobiaceae</taxon>
        <taxon>Acidithrix</taxon>
    </lineage>
</organism>
<dbReference type="AlphaFoldDB" id="A0A0D8HJS0"/>
<protein>
    <recommendedName>
        <fullName evidence="3">DUF3293 domain-containing protein</fullName>
    </recommendedName>
</protein>